<dbReference type="PRINTS" id="PR01217">
    <property type="entry name" value="PRICHEXTENSN"/>
</dbReference>
<feature type="region of interest" description="Disordered" evidence="1">
    <location>
        <begin position="1"/>
        <end position="72"/>
    </location>
</feature>
<dbReference type="Proteomes" id="UP001286313">
    <property type="component" value="Unassembled WGS sequence"/>
</dbReference>
<sequence>MHQRFPEFPSPRHPASPPPRHSESPSSPPTQKPPSPRYPESPPPPSLHPKTSITSPCYPESPPPPSLHLETPIITPKPKISITTISSSSFFFCSSVAWLRETPTNFLCCLTEAMEMNQGFELRLVRLGIPDEVLVSEVMRNDAFAFELLVR</sequence>
<feature type="compositionally biased region" description="Pro residues" evidence="1">
    <location>
        <begin position="8"/>
        <end position="19"/>
    </location>
</feature>
<feature type="compositionally biased region" description="Pro residues" evidence="1">
    <location>
        <begin position="26"/>
        <end position="47"/>
    </location>
</feature>
<evidence type="ECO:0000256" key="1">
    <source>
        <dbReference type="SAM" id="MobiDB-lite"/>
    </source>
</evidence>
<dbReference type="AlphaFoldDB" id="A0AAE1FBF3"/>
<keyword evidence="3" id="KW-1185">Reference proteome</keyword>
<dbReference type="EMBL" id="JAWQEG010002641">
    <property type="protein sequence ID" value="KAK3870601.1"/>
    <property type="molecule type" value="Genomic_DNA"/>
</dbReference>
<protein>
    <submittedName>
        <fullName evidence="2">Uncharacterized protein</fullName>
    </submittedName>
</protein>
<proteinExistence type="predicted"/>
<gene>
    <name evidence="2" type="ORF">Pcinc_024184</name>
</gene>
<feature type="compositionally biased region" description="Low complexity" evidence="1">
    <location>
        <begin position="48"/>
        <end position="58"/>
    </location>
</feature>
<reference evidence="2" key="1">
    <citation type="submission" date="2023-10" db="EMBL/GenBank/DDBJ databases">
        <title>Genome assemblies of two species of porcelain crab, Petrolisthes cinctipes and Petrolisthes manimaculis (Anomura: Porcellanidae).</title>
        <authorList>
            <person name="Angst P."/>
        </authorList>
    </citation>
    <scope>NUCLEOTIDE SEQUENCE</scope>
    <source>
        <strain evidence="2">PB745_01</strain>
        <tissue evidence="2">Gill</tissue>
    </source>
</reference>
<name>A0AAE1FBF3_PETCI</name>
<comment type="caution">
    <text evidence="2">The sequence shown here is derived from an EMBL/GenBank/DDBJ whole genome shotgun (WGS) entry which is preliminary data.</text>
</comment>
<organism evidence="2 3">
    <name type="scientific">Petrolisthes cinctipes</name>
    <name type="common">Flat porcelain crab</name>
    <dbReference type="NCBI Taxonomy" id="88211"/>
    <lineage>
        <taxon>Eukaryota</taxon>
        <taxon>Metazoa</taxon>
        <taxon>Ecdysozoa</taxon>
        <taxon>Arthropoda</taxon>
        <taxon>Crustacea</taxon>
        <taxon>Multicrustacea</taxon>
        <taxon>Malacostraca</taxon>
        <taxon>Eumalacostraca</taxon>
        <taxon>Eucarida</taxon>
        <taxon>Decapoda</taxon>
        <taxon>Pleocyemata</taxon>
        <taxon>Anomura</taxon>
        <taxon>Galatheoidea</taxon>
        <taxon>Porcellanidae</taxon>
        <taxon>Petrolisthes</taxon>
    </lineage>
</organism>
<evidence type="ECO:0000313" key="3">
    <source>
        <dbReference type="Proteomes" id="UP001286313"/>
    </source>
</evidence>
<accession>A0AAE1FBF3</accession>
<evidence type="ECO:0000313" key="2">
    <source>
        <dbReference type="EMBL" id="KAK3870601.1"/>
    </source>
</evidence>